<accession>A0AAE9Y6J4</accession>
<keyword evidence="2" id="KW-1133">Transmembrane helix</keyword>
<keyword evidence="5" id="KW-1185">Reference proteome</keyword>
<feature type="region of interest" description="Disordered" evidence="1">
    <location>
        <begin position="171"/>
        <end position="318"/>
    </location>
</feature>
<name>A0AAE9Y6J4_9ACTN</name>
<dbReference type="Proteomes" id="UP001216390">
    <property type="component" value="Chromosome"/>
</dbReference>
<feature type="compositionally biased region" description="Pro residues" evidence="1">
    <location>
        <begin position="176"/>
        <end position="193"/>
    </location>
</feature>
<keyword evidence="3" id="KW-0732">Signal</keyword>
<proteinExistence type="predicted"/>
<dbReference type="RefSeq" id="WP_272734758.1">
    <property type="nucleotide sequence ID" value="NZ_CP116942.1"/>
</dbReference>
<dbReference type="KEGG" id="ima:PO878_12060"/>
<feature type="compositionally biased region" description="Low complexity" evidence="1">
    <location>
        <begin position="242"/>
        <end position="272"/>
    </location>
</feature>
<feature type="signal peptide" evidence="3">
    <location>
        <begin position="1"/>
        <end position="37"/>
    </location>
</feature>
<evidence type="ECO:0000256" key="3">
    <source>
        <dbReference type="SAM" id="SignalP"/>
    </source>
</evidence>
<gene>
    <name evidence="4" type="ORF">PO878_12060</name>
</gene>
<evidence type="ECO:0000256" key="1">
    <source>
        <dbReference type="SAM" id="MobiDB-lite"/>
    </source>
</evidence>
<keyword evidence="2" id="KW-0812">Transmembrane</keyword>
<evidence type="ECO:0000256" key="2">
    <source>
        <dbReference type="SAM" id="Phobius"/>
    </source>
</evidence>
<feature type="transmembrane region" description="Helical" evidence="2">
    <location>
        <begin position="318"/>
        <end position="337"/>
    </location>
</feature>
<protein>
    <submittedName>
        <fullName evidence="4">Uncharacterized protein</fullName>
    </submittedName>
</protein>
<reference evidence="4" key="1">
    <citation type="submission" date="2023-01" db="EMBL/GenBank/DDBJ databases">
        <title>The diversity of Class Acidimicrobiia in South China Sea sediment environments and the proposal of Iamia marina sp. nov., a novel species of the genus Iamia.</title>
        <authorList>
            <person name="He Y."/>
            <person name="Tian X."/>
        </authorList>
    </citation>
    <scope>NUCLEOTIDE SEQUENCE</scope>
    <source>
        <strain evidence="4">DSM 19957</strain>
    </source>
</reference>
<keyword evidence="2" id="KW-0472">Membrane</keyword>
<evidence type="ECO:0000313" key="4">
    <source>
        <dbReference type="EMBL" id="WCO65233.1"/>
    </source>
</evidence>
<dbReference type="AlphaFoldDB" id="A0AAE9Y6J4"/>
<dbReference type="EMBL" id="CP116942">
    <property type="protein sequence ID" value="WCO65233.1"/>
    <property type="molecule type" value="Genomic_DNA"/>
</dbReference>
<sequence length="350" mass="33078">MAAVRRSPLGLVAGLVALAGALVLAGALALAPTPAAAAPAATPVACDAAARAAGGVGVAVSFPGRSLFTACVDPGGTGIDVLRRAGLAPVVQGYGSVGGGAVCALTDPRSGEQVGCAAGPSCLVCQEPRSWSYYQGYRYSQVGAGSTRPAAGGVEAWQWGTGTSWSASRVYDMCAPTPPPSTAPPTTAPPATGPPAGGGAGTATPRPGGDAPGPTPAPPEGGGAAGTPTTAPPPGDAGPGGATTTRPPGSSSSSSSTTTTAPATTTTEAGDAVADPEGDRAAADEADGAAPGDGDERAQGAPEGTMAVTEGDDGGGGALVPVAGTAGLVGLLSVVAVRARRRRAAAPDEA</sequence>
<feature type="chain" id="PRO_5042289676" evidence="3">
    <location>
        <begin position="38"/>
        <end position="350"/>
    </location>
</feature>
<organism evidence="4 5">
    <name type="scientific">Iamia majanohamensis</name>
    <dbReference type="NCBI Taxonomy" id="467976"/>
    <lineage>
        <taxon>Bacteria</taxon>
        <taxon>Bacillati</taxon>
        <taxon>Actinomycetota</taxon>
        <taxon>Acidimicrobiia</taxon>
        <taxon>Acidimicrobiales</taxon>
        <taxon>Iamiaceae</taxon>
        <taxon>Iamia</taxon>
    </lineage>
</organism>
<evidence type="ECO:0000313" key="5">
    <source>
        <dbReference type="Proteomes" id="UP001216390"/>
    </source>
</evidence>